<evidence type="ECO:0000313" key="13">
    <source>
        <dbReference type="Proteomes" id="UP000602532"/>
    </source>
</evidence>
<evidence type="ECO:0000256" key="9">
    <source>
        <dbReference type="SAM" id="Phobius"/>
    </source>
</evidence>
<dbReference type="PANTHER" id="PTHR43289">
    <property type="entry name" value="MITOGEN-ACTIVATED PROTEIN KINASE KINASE KINASE 20-RELATED"/>
    <property type="match status" value="1"/>
</dbReference>
<dbReference type="EC" id="2.7.11.1" evidence="1"/>
<keyword evidence="9" id="KW-1133">Transmembrane helix</keyword>
<dbReference type="PROSITE" id="PS50011">
    <property type="entry name" value="PROTEIN_KINASE_DOM"/>
    <property type="match status" value="1"/>
</dbReference>
<reference evidence="12 13" key="1">
    <citation type="submission" date="2020-08" db="EMBL/GenBank/DDBJ databases">
        <title>A Genomic Blueprint of the Chicken Gut Microbiome.</title>
        <authorList>
            <person name="Gilroy R."/>
            <person name="Ravi A."/>
            <person name="Getino M."/>
            <person name="Pursley I."/>
            <person name="Horton D.L."/>
            <person name="Alikhan N.-F."/>
            <person name="Baker D."/>
            <person name="Gharbi K."/>
            <person name="Hall N."/>
            <person name="Watson M."/>
            <person name="Adriaenssens E.M."/>
            <person name="Foster-Nyarko E."/>
            <person name="Jarju S."/>
            <person name="Secka A."/>
            <person name="Antonio M."/>
            <person name="Oren A."/>
            <person name="Chaudhuri R."/>
            <person name="La Ragione R.M."/>
            <person name="Hildebrand F."/>
            <person name="Pallen M.J."/>
        </authorList>
    </citation>
    <scope>NUCLEOTIDE SEQUENCE [LARGE SCALE GENOMIC DNA]</scope>
    <source>
        <strain evidence="12 13">Sa1CUA4</strain>
    </source>
</reference>
<evidence type="ECO:0000256" key="7">
    <source>
        <dbReference type="ARBA" id="ARBA00047899"/>
    </source>
</evidence>
<dbReference type="SMART" id="SM00740">
    <property type="entry name" value="PASTA"/>
    <property type="match status" value="3"/>
</dbReference>
<evidence type="ECO:0000256" key="3">
    <source>
        <dbReference type="ARBA" id="ARBA00022679"/>
    </source>
</evidence>
<sequence>MSTSQQTDPLIGRLVDARYRVRARIARGGMATVYVATDLRLERRVALKVMHGHLSDDTVFQSRFIQEARAAARLADPHVVNVFDQGQDGDMAYLVMEYLPGITLRELLREQRRLTVPQAVSILDAILSGLAAAHRAGIVHRDVKPENVLLAEDGRIKIGDFGLARATTANTATGAQLLGTIAYLAPELVTRGTADARSDIYALGIMLYEMLTGEQPYKGEQPMQIAFQHATDSVPRPSVKNPGVPEPLDELVLWATEKTPDDRPSDAREMLDRLREIERELGITPSVTRTMPLGMMREDGVPSGDLTAVLPSPGTGPTAAVEEVDNATALRAAARRRSAKGGWLIALVILLAALAGGLGWWFGSGPGSMVAVADVSGLTFADAQARLAEDSLVAVQQGQTSLDVEAGLAIGTDPRWGTRVDREAEITVLISLGPAEVTFEKLNGQTEEDVTSQFEATHITIRDSAPYYTDAAAGVVVYAVVHPATGGENVECGEGCTVHEGDSATLGVSLGPLPSVVGKPVDEAVSTLGSLDITVTERPEEYSEEIAKGSVVRMAERAGGGWWRPGDSATLVVSLGPAPIEVPDVVGRNLAEAMGELEAAGFRPTSVVPQFVWGLFTVGSTDPAAGTLHPRGTEVKVTSSG</sequence>
<keyword evidence="4" id="KW-0547">Nucleotide-binding</keyword>
<dbReference type="InterPro" id="IPR005543">
    <property type="entry name" value="PASTA_dom"/>
</dbReference>
<evidence type="ECO:0000256" key="8">
    <source>
        <dbReference type="ARBA" id="ARBA00048679"/>
    </source>
</evidence>
<evidence type="ECO:0000256" key="1">
    <source>
        <dbReference type="ARBA" id="ARBA00012513"/>
    </source>
</evidence>
<evidence type="ECO:0000256" key="4">
    <source>
        <dbReference type="ARBA" id="ARBA00022741"/>
    </source>
</evidence>
<evidence type="ECO:0000256" key="5">
    <source>
        <dbReference type="ARBA" id="ARBA00022777"/>
    </source>
</evidence>
<keyword evidence="9" id="KW-0812">Transmembrane</keyword>
<dbReference type="NCBIfam" id="NF033483">
    <property type="entry name" value="PknB_PASTA_kin"/>
    <property type="match status" value="1"/>
</dbReference>
<dbReference type="PROSITE" id="PS00108">
    <property type="entry name" value="PROTEIN_KINASE_ST"/>
    <property type="match status" value="1"/>
</dbReference>
<evidence type="ECO:0000256" key="6">
    <source>
        <dbReference type="ARBA" id="ARBA00022840"/>
    </source>
</evidence>
<dbReference type="Pfam" id="PF03793">
    <property type="entry name" value="PASTA"/>
    <property type="match status" value="3"/>
</dbReference>
<dbReference type="SUPFAM" id="SSF56112">
    <property type="entry name" value="Protein kinase-like (PK-like)"/>
    <property type="match status" value="1"/>
</dbReference>
<feature type="transmembrane region" description="Helical" evidence="9">
    <location>
        <begin position="341"/>
        <end position="362"/>
    </location>
</feature>
<keyword evidence="6" id="KW-0067">ATP-binding</keyword>
<feature type="domain" description="PASTA" evidence="11">
    <location>
        <begin position="576"/>
        <end position="641"/>
    </location>
</feature>
<organism evidence="12 13">
    <name type="scientific">Microbacterium gallinarum</name>
    <dbReference type="NCBI Taxonomy" id="2762209"/>
    <lineage>
        <taxon>Bacteria</taxon>
        <taxon>Bacillati</taxon>
        <taxon>Actinomycetota</taxon>
        <taxon>Actinomycetes</taxon>
        <taxon>Micrococcales</taxon>
        <taxon>Microbacteriaceae</taxon>
        <taxon>Microbacterium</taxon>
    </lineage>
</organism>
<dbReference type="PANTHER" id="PTHR43289:SF34">
    <property type="entry name" value="SERINE_THREONINE-PROTEIN KINASE YBDM-RELATED"/>
    <property type="match status" value="1"/>
</dbReference>
<dbReference type="InterPro" id="IPR011009">
    <property type="entry name" value="Kinase-like_dom_sf"/>
</dbReference>
<dbReference type="PROSITE" id="PS51178">
    <property type="entry name" value="PASTA"/>
    <property type="match status" value="3"/>
</dbReference>
<dbReference type="GO" id="GO:0016301">
    <property type="term" value="F:kinase activity"/>
    <property type="evidence" value="ECO:0007669"/>
    <property type="project" value="UniProtKB-KW"/>
</dbReference>
<dbReference type="SMART" id="SM00220">
    <property type="entry name" value="S_TKc"/>
    <property type="match status" value="1"/>
</dbReference>
<dbReference type="InterPro" id="IPR000719">
    <property type="entry name" value="Prot_kinase_dom"/>
</dbReference>
<dbReference type="Gene3D" id="3.30.200.20">
    <property type="entry name" value="Phosphorylase Kinase, domain 1"/>
    <property type="match status" value="1"/>
</dbReference>
<dbReference type="CDD" id="cd14014">
    <property type="entry name" value="STKc_PknB_like"/>
    <property type="match status" value="1"/>
</dbReference>
<feature type="domain" description="Protein kinase" evidence="10">
    <location>
        <begin position="19"/>
        <end position="275"/>
    </location>
</feature>
<dbReference type="Gene3D" id="3.30.10.20">
    <property type="match status" value="3"/>
</dbReference>
<feature type="domain" description="PASTA" evidence="11">
    <location>
        <begin position="365"/>
        <end position="432"/>
    </location>
</feature>
<dbReference type="Proteomes" id="UP000602532">
    <property type="component" value="Unassembled WGS sequence"/>
</dbReference>
<evidence type="ECO:0000259" key="11">
    <source>
        <dbReference type="PROSITE" id="PS51178"/>
    </source>
</evidence>
<keyword evidence="2" id="KW-0723">Serine/threonine-protein kinase</keyword>
<dbReference type="InterPro" id="IPR008271">
    <property type="entry name" value="Ser/Thr_kinase_AS"/>
</dbReference>
<evidence type="ECO:0000259" key="10">
    <source>
        <dbReference type="PROSITE" id="PS50011"/>
    </source>
</evidence>
<evidence type="ECO:0000256" key="2">
    <source>
        <dbReference type="ARBA" id="ARBA00022527"/>
    </source>
</evidence>
<dbReference type="Pfam" id="PF00069">
    <property type="entry name" value="Pkinase"/>
    <property type="match status" value="1"/>
</dbReference>
<gene>
    <name evidence="12" type="primary">pknB</name>
    <name evidence="12" type="ORF">H9622_09895</name>
</gene>
<keyword evidence="13" id="KW-1185">Reference proteome</keyword>
<protein>
    <recommendedName>
        <fullName evidence="1">non-specific serine/threonine protein kinase</fullName>
        <ecNumber evidence="1">2.7.11.1</ecNumber>
    </recommendedName>
</protein>
<dbReference type="CDD" id="cd06577">
    <property type="entry name" value="PASTA_pknB"/>
    <property type="match status" value="3"/>
</dbReference>
<feature type="domain" description="PASTA" evidence="11">
    <location>
        <begin position="507"/>
        <end position="575"/>
    </location>
</feature>
<name>A0ABR8X3M6_9MICO</name>
<dbReference type="Gene3D" id="1.10.510.10">
    <property type="entry name" value="Transferase(Phosphotransferase) domain 1"/>
    <property type="match status" value="1"/>
</dbReference>
<accession>A0ABR8X3M6</accession>
<comment type="catalytic activity">
    <reaction evidence="7">
        <text>L-threonyl-[protein] + ATP = O-phospho-L-threonyl-[protein] + ADP + H(+)</text>
        <dbReference type="Rhea" id="RHEA:46608"/>
        <dbReference type="Rhea" id="RHEA-COMP:11060"/>
        <dbReference type="Rhea" id="RHEA-COMP:11605"/>
        <dbReference type="ChEBI" id="CHEBI:15378"/>
        <dbReference type="ChEBI" id="CHEBI:30013"/>
        <dbReference type="ChEBI" id="CHEBI:30616"/>
        <dbReference type="ChEBI" id="CHEBI:61977"/>
        <dbReference type="ChEBI" id="CHEBI:456216"/>
        <dbReference type="EC" id="2.7.11.1"/>
    </reaction>
</comment>
<comment type="catalytic activity">
    <reaction evidence="8">
        <text>L-seryl-[protein] + ATP = O-phospho-L-seryl-[protein] + ADP + H(+)</text>
        <dbReference type="Rhea" id="RHEA:17989"/>
        <dbReference type="Rhea" id="RHEA-COMP:9863"/>
        <dbReference type="Rhea" id="RHEA-COMP:11604"/>
        <dbReference type="ChEBI" id="CHEBI:15378"/>
        <dbReference type="ChEBI" id="CHEBI:29999"/>
        <dbReference type="ChEBI" id="CHEBI:30616"/>
        <dbReference type="ChEBI" id="CHEBI:83421"/>
        <dbReference type="ChEBI" id="CHEBI:456216"/>
        <dbReference type="EC" id="2.7.11.1"/>
    </reaction>
</comment>
<proteinExistence type="predicted"/>
<keyword evidence="9" id="KW-0472">Membrane</keyword>
<evidence type="ECO:0000313" key="12">
    <source>
        <dbReference type="EMBL" id="MBD8023903.1"/>
    </source>
</evidence>
<dbReference type="EMBL" id="JACSPM010000003">
    <property type="protein sequence ID" value="MBD8023903.1"/>
    <property type="molecule type" value="Genomic_DNA"/>
</dbReference>
<keyword evidence="5 12" id="KW-0418">Kinase</keyword>
<keyword evidence="3" id="KW-0808">Transferase</keyword>
<dbReference type="RefSeq" id="WP_191766235.1">
    <property type="nucleotide sequence ID" value="NZ_JACSPM010000003.1"/>
</dbReference>
<comment type="caution">
    <text evidence="12">The sequence shown here is derived from an EMBL/GenBank/DDBJ whole genome shotgun (WGS) entry which is preliminary data.</text>
</comment>